<dbReference type="EMBL" id="MWWQ01000006">
    <property type="protein sequence ID" value="OZG51959.1"/>
    <property type="molecule type" value="Genomic_DNA"/>
</dbReference>
<dbReference type="GO" id="GO:0016020">
    <property type="term" value="C:membrane"/>
    <property type="evidence" value="ECO:0007669"/>
    <property type="project" value="UniProtKB-SubCell"/>
</dbReference>
<comment type="caution">
    <text evidence="8">The sequence shown here is derived from an EMBL/GenBank/DDBJ whole genome shotgun (WGS) entry which is preliminary data.</text>
</comment>
<name>A0A261EYL7_9BIFI</name>
<dbReference type="NCBIfam" id="TIGR03062">
    <property type="entry name" value="pip_yhgE_Cterm"/>
    <property type="match status" value="1"/>
</dbReference>
<gene>
    <name evidence="8" type="ORF">PSSU_0742</name>
</gene>
<dbReference type="InterPro" id="IPR017500">
    <property type="entry name" value="Phage_infect_YhgE_N"/>
</dbReference>
<accession>A0A261EYL7</accession>
<evidence type="ECO:0000256" key="1">
    <source>
        <dbReference type="ARBA" id="ARBA00004141"/>
    </source>
</evidence>
<feature type="coiled-coil region" evidence="5">
    <location>
        <begin position="334"/>
        <end position="361"/>
    </location>
</feature>
<evidence type="ECO:0000256" key="4">
    <source>
        <dbReference type="ARBA" id="ARBA00023136"/>
    </source>
</evidence>
<keyword evidence="4 7" id="KW-0472">Membrane</keyword>
<keyword evidence="2 7" id="KW-0812">Transmembrane</keyword>
<proteinExistence type="predicted"/>
<feature type="transmembrane region" description="Helical" evidence="7">
    <location>
        <begin position="615"/>
        <end position="638"/>
    </location>
</feature>
<feature type="region of interest" description="Disordered" evidence="6">
    <location>
        <begin position="845"/>
        <end position="892"/>
    </location>
</feature>
<evidence type="ECO:0000256" key="3">
    <source>
        <dbReference type="ARBA" id="ARBA00022989"/>
    </source>
</evidence>
<protein>
    <submittedName>
        <fullName evidence="8">ABC-2 type transporter</fullName>
    </submittedName>
</protein>
<feature type="transmembrane region" description="Helical" evidence="7">
    <location>
        <begin position="790"/>
        <end position="812"/>
    </location>
</feature>
<reference evidence="8 9" key="1">
    <citation type="journal article" date="2017" name="BMC Genomics">
        <title>Comparative genomic and phylogenomic analyses of the Bifidobacteriaceae family.</title>
        <authorList>
            <person name="Lugli G.A."/>
            <person name="Milani C."/>
            <person name="Turroni F."/>
            <person name="Duranti S."/>
            <person name="Mancabelli L."/>
            <person name="Mangifesta M."/>
            <person name="Ferrario C."/>
            <person name="Modesto M."/>
            <person name="Mattarelli P."/>
            <person name="Jiri K."/>
            <person name="van Sinderen D."/>
            <person name="Ventura M."/>
        </authorList>
    </citation>
    <scope>NUCLEOTIDE SEQUENCE [LARGE SCALE GENOMIC DNA]</scope>
    <source>
        <strain evidence="8 9">DSM 24744</strain>
    </source>
</reference>
<keyword evidence="9" id="KW-1185">Reference proteome</keyword>
<sequence length="1171" mass="125032">MHNTFKVFTRDLRRLLATPAALIIIVGITVLPALYSWVNIYGFWDPYGHTNAITISVANEDKGGSNPMTGELNAGDNIVEALKGNDQLGWRFRSHDEALQDVQSGDSYAAFIIPQDFTADLLTILTSDFQEPQLEYYVNEKVSAIAPRVTDTGATTVDEQINDTFVATVAKVVSDKLSGAFAQANSKLNDADETATAALRAAVGKVDTAQGKLTDLSSDIDSQHGKIATVRTTIGQLSDEAKNLNTQVSSIVSTADSTRLSLSSFALGLAAPLDTASSSITTAAGTASLTMQSANGTYARMNGQISTGIDTAQSLADAQQSLIDTLSNSPLASRQTVKDQISRLQSEHDKTQSQLDALKQMQQDATNTMNDTTALVTNLSNDTTSAVTSLDAMRSQLTGTTLPSINSSFSTLNSALNSMSALATSQSREIAQINTILDQLDATLTQMQSVLSTTNNALGTLKTDLDTAATDVGLLANSTTWHNIMNAMNLDSGKISDFMSSPTKIETEKLYPVETYGSAMAALFTSLTMWIGGLACVIILRTDADDEGVPGMTIRQGFMGRFMLMSVVSVLQAITVSVGEVVLKVQMVNVPLFFFTSVIVGLIFLAFIYSLSVCFAHIGVGLAMVVAFLQIPGSSGLYPIEMMPSFFQRIYPLLPFTYSISMYRECIAGFYRNSYWMDLAKLTVFALVAFVLGLMIRPYMTNLTRVFNREALESHLVVADETPTVARRYRLMQLIRALGSSETYRTDVMLSATRYELRYPKLKRGALVAGFVIPAILAILSHYNTGNKPLVIALWVGWMIIIIVFLLVIDLIRDSFQRQMLLLKVSPDELRRMLREHRSTILGKLQIANTTPSPLPRDEEQQTQSPESTQDDDTAQGDGMAHGTSIEHGTGTAHNDAMAHTATIGNAATNSAEADIAHKPDTRMTNAVPAYATSADSDAQTQPLRPIAVSDSETEDSDTGSDTSDASNAGTAPKHGSDSATGADAVAASLAAPLEKLSEAIAQRKDSLQLRQDLEWEDNLIARFTEPPIDTNDENAPQTHTGQPDVEATQSPKPLSTTEEEARTAMKKRAAVRELARSLDPSLAQTASLPPITGTTAPATDAPAASTPETHMATAAPAASAAPTASAAPAASDAPATPATTTSPTTPADGAATPSDGAADTDDNQGREGAQ</sequence>
<dbReference type="InterPro" id="IPR051328">
    <property type="entry name" value="T7SS_ABC-Transporter"/>
</dbReference>
<dbReference type="Proteomes" id="UP000216454">
    <property type="component" value="Unassembled WGS sequence"/>
</dbReference>
<feature type="compositionally biased region" description="Low complexity" evidence="6">
    <location>
        <begin position="1090"/>
        <end position="1156"/>
    </location>
</feature>
<evidence type="ECO:0000313" key="8">
    <source>
        <dbReference type="EMBL" id="OZG51959.1"/>
    </source>
</evidence>
<feature type="transmembrane region" description="Helical" evidence="7">
    <location>
        <begin position="650"/>
        <end position="670"/>
    </location>
</feature>
<feature type="transmembrane region" description="Helical" evidence="7">
    <location>
        <begin position="765"/>
        <end position="784"/>
    </location>
</feature>
<organism evidence="8 9">
    <name type="scientific">Pseudoscardovia suis</name>
    <dbReference type="NCBI Taxonomy" id="987063"/>
    <lineage>
        <taxon>Bacteria</taxon>
        <taxon>Bacillati</taxon>
        <taxon>Actinomycetota</taxon>
        <taxon>Actinomycetes</taxon>
        <taxon>Bifidobacteriales</taxon>
        <taxon>Bifidobacteriaceae</taxon>
        <taxon>Pseudoscardovia</taxon>
    </lineage>
</organism>
<keyword evidence="3 7" id="KW-1133">Transmembrane helix</keyword>
<feature type="transmembrane region" description="Helical" evidence="7">
    <location>
        <begin position="20"/>
        <end position="38"/>
    </location>
</feature>
<feature type="transmembrane region" description="Helical" evidence="7">
    <location>
        <begin position="519"/>
        <end position="542"/>
    </location>
</feature>
<feature type="compositionally biased region" description="Polar residues" evidence="6">
    <location>
        <begin position="1034"/>
        <end position="1057"/>
    </location>
</feature>
<evidence type="ECO:0000256" key="7">
    <source>
        <dbReference type="SAM" id="Phobius"/>
    </source>
</evidence>
<evidence type="ECO:0000313" key="9">
    <source>
        <dbReference type="Proteomes" id="UP000216454"/>
    </source>
</evidence>
<dbReference type="InterPro" id="IPR017501">
    <property type="entry name" value="Phage_infect_YhgE_C"/>
</dbReference>
<dbReference type="AlphaFoldDB" id="A0A261EYL7"/>
<dbReference type="Gene3D" id="3.40.1710.10">
    <property type="entry name" value="abc type-2 transporter like domain"/>
    <property type="match status" value="1"/>
</dbReference>
<dbReference type="GO" id="GO:0140359">
    <property type="term" value="F:ABC-type transporter activity"/>
    <property type="evidence" value="ECO:0007669"/>
    <property type="project" value="InterPro"/>
</dbReference>
<evidence type="ECO:0000256" key="6">
    <source>
        <dbReference type="SAM" id="MobiDB-lite"/>
    </source>
</evidence>
<dbReference type="NCBIfam" id="TIGR03061">
    <property type="entry name" value="pip_yhgE_Nterm"/>
    <property type="match status" value="1"/>
</dbReference>
<evidence type="ECO:0000256" key="2">
    <source>
        <dbReference type="ARBA" id="ARBA00022692"/>
    </source>
</evidence>
<feature type="transmembrane region" description="Helical" evidence="7">
    <location>
        <begin position="562"/>
        <end position="583"/>
    </location>
</feature>
<comment type="subcellular location">
    <subcellularLocation>
        <location evidence="1">Membrane</location>
        <topology evidence="1">Multi-pass membrane protein</topology>
    </subcellularLocation>
</comment>
<feature type="transmembrane region" description="Helical" evidence="7">
    <location>
        <begin position="590"/>
        <end position="609"/>
    </location>
</feature>
<dbReference type="PANTHER" id="PTHR43077">
    <property type="entry name" value="TRANSPORT PERMEASE YVFS-RELATED"/>
    <property type="match status" value="1"/>
</dbReference>
<dbReference type="RefSeq" id="WP_094691061.1">
    <property type="nucleotide sequence ID" value="NZ_MWWQ01000006.1"/>
</dbReference>
<keyword evidence="5" id="KW-0175">Coiled coil</keyword>
<dbReference type="PANTHER" id="PTHR43077:SF10">
    <property type="entry name" value="TRANSPORT PERMEASE PROTEIN"/>
    <property type="match status" value="1"/>
</dbReference>
<dbReference type="OrthoDB" id="9811483at2"/>
<feature type="region of interest" description="Disordered" evidence="6">
    <location>
        <begin position="949"/>
        <end position="981"/>
    </location>
</feature>
<evidence type="ECO:0000256" key="5">
    <source>
        <dbReference type="SAM" id="Coils"/>
    </source>
</evidence>
<feature type="transmembrane region" description="Helical" evidence="7">
    <location>
        <begin position="682"/>
        <end position="700"/>
    </location>
</feature>
<feature type="region of interest" description="Disordered" evidence="6">
    <location>
        <begin position="1023"/>
        <end position="1171"/>
    </location>
</feature>